<proteinExistence type="predicted"/>
<dbReference type="InterPro" id="IPR008620">
    <property type="entry name" value="FixH"/>
</dbReference>
<gene>
    <name evidence="1" type="ORF">GLIP_2145</name>
</gene>
<reference evidence="1 2" key="1">
    <citation type="journal article" date="2017" name="Antonie Van Leeuwenhoek">
        <title>Rhizobium rhizosphaerae sp. nov., a novel species isolated from rice rhizosphere.</title>
        <authorList>
            <person name="Zhao J.J."/>
            <person name="Zhang J."/>
            <person name="Zhang R.J."/>
            <person name="Zhang C.W."/>
            <person name="Yin H.Q."/>
            <person name="Zhang X.X."/>
        </authorList>
    </citation>
    <scope>NUCLEOTIDE SEQUENCE [LARGE SCALE GENOMIC DNA]</scope>
    <source>
        <strain evidence="1 2">E3</strain>
    </source>
</reference>
<dbReference type="EMBL" id="BAEN01000041">
    <property type="protein sequence ID" value="GAC14773.1"/>
    <property type="molecule type" value="Genomic_DNA"/>
</dbReference>
<dbReference type="eggNOG" id="COG3198">
    <property type="taxonomic scope" value="Bacteria"/>
</dbReference>
<name>K6YDQ0_9ALTE</name>
<organism evidence="1 2">
    <name type="scientific">Aliiglaciecola lipolytica E3</name>
    <dbReference type="NCBI Taxonomy" id="1127673"/>
    <lineage>
        <taxon>Bacteria</taxon>
        <taxon>Pseudomonadati</taxon>
        <taxon>Pseudomonadota</taxon>
        <taxon>Gammaproteobacteria</taxon>
        <taxon>Alteromonadales</taxon>
        <taxon>Alteromonadaceae</taxon>
        <taxon>Aliiglaciecola</taxon>
    </lineage>
</organism>
<evidence type="ECO:0000313" key="1">
    <source>
        <dbReference type="EMBL" id="GAC14773.1"/>
    </source>
</evidence>
<dbReference type="Proteomes" id="UP000006334">
    <property type="component" value="Unassembled WGS sequence"/>
</dbReference>
<dbReference type="AlphaFoldDB" id="K6YDQ0"/>
<evidence type="ECO:0008006" key="3">
    <source>
        <dbReference type="Google" id="ProtNLM"/>
    </source>
</evidence>
<protein>
    <recommendedName>
        <fullName evidence="3">FixH family protein</fullName>
    </recommendedName>
</protein>
<accession>K6YDQ0</accession>
<evidence type="ECO:0000313" key="2">
    <source>
        <dbReference type="Proteomes" id="UP000006334"/>
    </source>
</evidence>
<dbReference type="STRING" id="1127673.GLIP_2145"/>
<sequence length="132" mass="14765">MLNLALNTEDSLVIDDYYKEGKGINLELTKIQEAKANGISTNLFIDGSRIQLEFVSGKPSSGEALNLHFYHATLQKNDFSLLLTQDANGFYRGNAEQPIVGKWTITLSPLNEQWKVMQDVGLPQKEAFSFNP</sequence>
<comment type="caution">
    <text evidence="1">The sequence shown here is derived from an EMBL/GenBank/DDBJ whole genome shotgun (WGS) entry which is preliminary data.</text>
</comment>
<dbReference type="Pfam" id="PF05751">
    <property type="entry name" value="FixH"/>
    <property type="match status" value="1"/>
</dbReference>
<keyword evidence="2" id="KW-1185">Reference proteome</keyword>